<dbReference type="InterPro" id="IPR008266">
    <property type="entry name" value="Tyr_kinase_AS"/>
</dbReference>
<proteinExistence type="predicted"/>
<dbReference type="GO" id="GO:0005886">
    <property type="term" value="C:plasma membrane"/>
    <property type="evidence" value="ECO:0007669"/>
    <property type="project" value="TreeGrafter"/>
</dbReference>
<feature type="binding site" evidence="5">
    <location>
        <position position="670"/>
    </location>
    <ligand>
        <name>ATP</name>
        <dbReference type="ChEBI" id="CHEBI:30616"/>
    </ligand>
</feature>
<dbReference type="SUPFAM" id="SSF57424">
    <property type="entry name" value="LDL receptor-like module"/>
    <property type="match status" value="1"/>
</dbReference>
<dbReference type="PANTHER" id="PTHR24416">
    <property type="entry name" value="TYROSINE-PROTEIN KINASE RECEPTOR"/>
    <property type="match status" value="1"/>
</dbReference>
<dbReference type="CDD" id="cd00112">
    <property type="entry name" value="LDLa"/>
    <property type="match status" value="1"/>
</dbReference>
<dbReference type="SMART" id="SM00220">
    <property type="entry name" value="S_TKc"/>
    <property type="match status" value="1"/>
</dbReference>
<evidence type="ECO:0000256" key="1">
    <source>
        <dbReference type="ARBA" id="ARBA00004167"/>
    </source>
</evidence>
<dbReference type="Pfam" id="PF07714">
    <property type="entry name" value="PK_Tyr_Ser-Thr"/>
    <property type="match status" value="1"/>
</dbReference>
<dbReference type="PROSITE" id="PS00109">
    <property type="entry name" value="PROTEIN_KINASE_TYR"/>
    <property type="match status" value="1"/>
</dbReference>
<evidence type="ECO:0000256" key="5">
    <source>
        <dbReference type="PROSITE-ProRule" id="PRU10141"/>
    </source>
</evidence>
<dbReference type="InterPro" id="IPR000719">
    <property type="entry name" value="Prot_kinase_dom"/>
</dbReference>
<dbReference type="Gene3D" id="4.10.400.10">
    <property type="entry name" value="Low-density Lipoprotein Receptor"/>
    <property type="match status" value="1"/>
</dbReference>
<dbReference type="SUPFAM" id="SSF56112">
    <property type="entry name" value="Protein kinase-like (PK-like)"/>
    <property type="match status" value="1"/>
</dbReference>
<dbReference type="SMART" id="SM00219">
    <property type="entry name" value="TyrKc"/>
    <property type="match status" value="1"/>
</dbReference>
<dbReference type="Gene3D" id="3.30.200.20">
    <property type="entry name" value="Phosphorylase Kinase, domain 1"/>
    <property type="match status" value="1"/>
</dbReference>
<dbReference type="Gene3D" id="1.10.510.10">
    <property type="entry name" value="Transferase(Phosphotransferase) domain 1"/>
    <property type="match status" value="1"/>
</dbReference>
<dbReference type="InterPro" id="IPR001245">
    <property type="entry name" value="Ser-Thr/Tyr_kinase_cat_dom"/>
</dbReference>
<dbReference type="SUPFAM" id="SSF49899">
    <property type="entry name" value="Concanavalin A-like lectins/glucanases"/>
    <property type="match status" value="1"/>
</dbReference>
<feature type="signal peptide" evidence="7">
    <location>
        <begin position="1"/>
        <end position="18"/>
    </location>
</feature>
<dbReference type="PROSITE" id="PS00107">
    <property type="entry name" value="PROTEIN_KINASE_ATP"/>
    <property type="match status" value="1"/>
</dbReference>
<gene>
    <name evidence="11" type="primary">LOC111105594</name>
</gene>
<reference evidence="11" key="1">
    <citation type="submission" date="2025-08" db="UniProtKB">
        <authorList>
            <consortium name="RefSeq"/>
        </authorList>
    </citation>
    <scope>IDENTIFICATION</scope>
    <source>
        <tissue evidence="11">Whole sample</tissue>
    </source>
</reference>
<evidence type="ECO:0000313" key="10">
    <source>
        <dbReference type="Proteomes" id="UP000694844"/>
    </source>
</evidence>
<evidence type="ECO:0000259" key="8">
    <source>
        <dbReference type="PROSITE" id="PS50011"/>
    </source>
</evidence>
<feature type="disulfide bond" evidence="4">
    <location>
        <begin position="316"/>
        <end position="334"/>
    </location>
</feature>
<comment type="catalytic activity">
    <reaction evidence="3">
        <text>L-tyrosyl-[protein] + ATP = O-phospho-L-tyrosyl-[protein] + ADP + H(+)</text>
        <dbReference type="Rhea" id="RHEA:10596"/>
        <dbReference type="Rhea" id="RHEA-COMP:10136"/>
        <dbReference type="Rhea" id="RHEA-COMP:20101"/>
        <dbReference type="ChEBI" id="CHEBI:15378"/>
        <dbReference type="ChEBI" id="CHEBI:30616"/>
        <dbReference type="ChEBI" id="CHEBI:46858"/>
        <dbReference type="ChEBI" id="CHEBI:61978"/>
        <dbReference type="ChEBI" id="CHEBI:456216"/>
        <dbReference type="EC" id="2.7.10.1"/>
    </reaction>
</comment>
<dbReference type="InterPro" id="IPR017441">
    <property type="entry name" value="Protein_kinase_ATP_BS"/>
</dbReference>
<evidence type="ECO:0000259" key="9">
    <source>
        <dbReference type="PROSITE" id="PS50060"/>
    </source>
</evidence>
<dbReference type="PROSITE" id="PS50060">
    <property type="entry name" value="MAM_2"/>
    <property type="match status" value="1"/>
</dbReference>
<dbReference type="PRINTS" id="PR00109">
    <property type="entry name" value="TYRKINASE"/>
</dbReference>
<dbReference type="GO" id="GO:0004714">
    <property type="term" value="F:transmembrane receptor protein tyrosine kinase activity"/>
    <property type="evidence" value="ECO:0007669"/>
    <property type="project" value="UniProtKB-EC"/>
</dbReference>
<keyword evidence="6" id="KW-0812">Transmembrane</keyword>
<keyword evidence="7" id="KW-0732">Signal</keyword>
<evidence type="ECO:0000256" key="6">
    <source>
        <dbReference type="SAM" id="Phobius"/>
    </source>
</evidence>
<dbReference type="GO" id="GO:0005524">
    <property type="term" value="F:ATP binding"/>
    <property type="evidence" value="ECO:0007669"/>
    <property type="project" value="UniProtKB-UniRule"/>
</dbReference>
<dbReference type="GeneID" id="111105594"/>
<dbReference type="RefSeq" id="XP_022295663.1">
    <property type="nucleotide sequence ID" value="XM_022439955.1"/>
</dbReference>
<dbReference type="InterPro" id="IPR023415">
    <property type="entry name" value="LDLR_class-A_CS"/>
</dbReference>
<keyword evidence="5" id="KW-0547">Nucleotide-binding</keyword>
<keyword evidence="6" id="KW-1133">Transmembrane helix</keyword>
<evidence type="ECO:0000256" key="7">
    <source>
        <dbReference type="SAM" id="SignalP"/>
    </source>
</evidence>
<sequence length="963" mass="109488">MACHILFIFILTFSIISGSFVNTDVEDIRVTAKDSEIRVTGSFHLDILDKTRGKVLEKIRANLEVSSELVKTPNLSVKVELWCPNFNSVAFRLTPVTRVKRQDNTTKLYLDFPWRDEQCTKCFMCRHWNFTVIFKTNDKGVASLNKQAITIEKIKAYFQDAECEYNGGECLPWRTNASLDSFENCTNPFCNYVPHLKNQTSYMAATEDTKTKWISRDIYGSGSGCSMNIMMSAYYTAYVTVSMISSNGETPMLRRMFSFKDMNWTVVKIPVGRVDEVFRLTLCVHTLFIAAIQRIGLQNCNVVQETTGCSKDDFRCSTGKCIPRDKVCDLNPDCPLQDDEDKDFCKNQGYRHSCDVDRDNCSWAFDPLCPFSKRDVNVYYPDFMKHKEYCNIGEKDYVLFAQKCEKNAAPSLKSPVLQPFNSSRDCRVRLWYISDMYDTVQVMLCLNESNCVIVKNLTKWDSEPDWERVSVSVPHRYQPFEIKFQVVWSPSAHMVALDQITFTEDCFTKSDVWHDPLMEEVSTPDRVGGDSDYILTGVGVAAGVVLAVITALVIFSVFKKRRTFKSNGSCQNILPSSTASSGLDGKCSFPVDISDASSADSERQSLVPSNLAVSSISPYYEWTEDKIRDIPRKKIKLVKLLGKGAFGEVYYGLLADVSRLRKDLPIAVKKLITLCPEQTKAELFFEAITLSKFSHPNIVRFLGISTDSLDQSMYLLLELMEGGDLRTFIRESRPKQPHEPSYLTLHDLLKLGIDVSRGCHYLEQNKFIHRDIAARNCLLTEKGPNRVAKIGDFGMARDVLRTNYYRKNGRAMVPVKWMPPESFLDGIFTSKTDVWAYGVVLWELFTMGHVPYPGKSNDDVMKYVKGGGRLERTPLCPFPVYDLMMQCWYVDSEFRPNFSSIENELQRIYNEEELSSLITYEDIMGISSNTCDKEPVTSGSVTYATDIKSSNASVKLKSDSDNS</sequence>
<dbReference type="PROSITE" id="PS50068">
    <property type="entry name" value="LDLRA_2"/>
    <property type="match status" value="1"/>
</dbReference>
<dbReference type="InterPro" id="IPR000998">
    <property type="entry name" value="MAM_dom"/>
</dbReference>
<dbReference type="Pfam" id="PF00057">
    <property type="entry name" value="Ldl_recept_a"/>
    <property type="match status" value="1"/>
</dbReference>
<dbReference type="OrthoDB" id="98077at2759"/>
<feature type="domain" description="Protein kinase" evidence="8">
    <location>
        <begin position="635"/>
        <end position="909"/>
    </location>
</feature>
<dbReference type="InterPro" id="IPR036055">
    <property type="entry name" value="LDL_receptor-like_sf"/>
</dbReference>
<dbReference type="InterPro" id="IPR050122">
    <property type="entry name" value="RTK"/>
</dbReference>
<protein>
    <submittedName>
        <fullName evidence="11">Uncharacterized protein LOC111105594</fullName>
    </submittedName>
</protein>
<keyword evidence="2 4" id="KW-1015">Disulfide bond</keyword>
<dbReference type="InterPro" id="IPR020635">
    <property type="entry name" value="Tyr_kinase_cat_dom"/>
</dbReference>
<name>A0A8B8AY48_CRAVI</name>
<feature type="chain" id="PRO_5034419422" evidence="7">
    <location>
        <begin position="19"/>
        <end position="963"/>
    </location>
</feature>
<dbReference type="Proteomes" id="UP000694844">
    <property type="component" value="Chromosome 7"/>
</dbReference>
<dbReference type="PROSITE" id="PS50011">
    <property type="entry name" value="PROTEIN_KINASE_DOM"/>
    <property type="match status" value="1"/>
</dbReference>
<dbReference type="InterPro" id="IPR011009">
    <property type="entry name" value="Kinase-like_dom_sf"/>
</dbReference>
<dbReference type="AlphaFoldDB" id="A0A8B8AY48"/>
<dbReference type="GO" id="GO:0043235">
    <property type="term" value="C:receptor complex"/>
    <property type="evidence" value="ECO:0007669"/>
    <property type="project" value="TreeGrafter"/>
</dbReference>
<comment type="subcellular location">
    <subcellularLocation>
        <location evidence="1">Membrane</location>
        <topology evidence="1">Single-pass membrane protein</topology>
    </subcellularLocation>
</comment>
<dbReference type="InterPro" id="IPR002172">
    <property type="entry name" value="LDrepeatLR_classA_rpt"/>
</dbReference>
<feature type="domain" description="MAM" evidence="9">
    <location>
        <begin position="352"/>
        <end position="508"/>
    </location>
</feature>
<comment type="caution">
    <text evidence="4">Lacks conserved residue(s) required for the propagation of feature annotation.</text>
</comment>
<dbReference type="PROSITE" id="PS01209">
    <property type="entry name" value="LDLRA_1"/>
    <property type="match status" value="1"/>
</dbReference>
<accession>A0A8B8AY48</accession>
<dbReference type="Pfam" id="PF00629">
    <property type="entry name" value="MAM"/>
    <property type="match status" value="1"/>
</dbReference>
<dbReference type="GO" id="GO:0007169">
    <property type="term" value="P:cell surface receptor protein tyrosine kinase signaling pathway"/>
    <property type="evidence" value="ECO:0007669"/>
    <property type="project" value="TreeGrafter"/>
</dbReference>
<dbReference type="InterPro" id="IPR013320">
    <property type="entry name" value="ConA-like_dom_sf"/>
</dbReference>
<dbReference type="SMART" id="SM00192">
    <property type="entry name" value="LDLa"/>
    <property type="match status" value="1"/>
</dbReference>
<dbReference type="PANTHER" id="PTHR24416:SF604">
    <property type="entry name" value="RECEPTOR PROTEIN-TYROSINE KINASE"/>
    <property type="match status" value="1"/>
</dbReference>
<dbReference type="KEGG" id="cvn:111105594"/>
<keyword evidence="6" id="KW-0472">Membrane</keyword>
<feature type="disulfide bond" evidence="4">
    <location>
        <begin position="309"/>
        <end position="321"/>
    </location>
</feature>
<organism evidence="10 11">
    <name type="scientific">Crassostrea virginica</name>
    <name type="common">Eastern oyster</name>
    <dbReference type="NCBI Taxonomy" id="6565"/>
    <lineage>
        <taxon>Eukaryota</taxon>
        <taxon>Metazoa</taxon>
        <taxon>Spiralia</taxon>
        <taxon>Lophotrochozoa</taxon>
        <taxon>Mollusca</taxon>
        <taxon>Bivalvia</taxon>
        <taxon>Autobranchia</taxon>
        <taxon>Pteriomorphia</taxon>
        <taxon>Ostreida</taxon>
        <taxon>Ostreoidea</taxon>
        <taxon>Ostreidae</taxon>
        <taxon>Crassostrea</taxon>
    </lineage>
</organism>
<evidence type="ECO:0000256" key="3">
    <source>
        <dbReference type="ARBA" id="ARBA00051243"/>
    </source>
</evidence>
<feature type="transmembrane region" description="Helical" evidence="6">
    <location>
        <begin position="533"/>
        <end position="558"/>
    </location>
</feature>
<dbReference type="FunFam" id="1.10.510.10:FF:000113">
    <property type="entry name" value="Tyrosine-protein kinase receptor"/>
    <property type="match status" value="1"/>
</dbReference>
<dbReference type="Gene3D" id="2.60.120.200">
    <property type="match status" value="1"/>
</dbReference>
<evidence type="ECO:0000256" key="2">
    <source>
        <dbReference type="ARBA" id="ARBA00023157"/>
    </source>
</evidence>
<dbReference type="GO" id="GO:0045664">
    <property type="term" value="P:regulation of neuron differentiation"/>
    <property type="evidence" value="ECO:0007669"/>
    <property type="project" value="TreeGrafter"/>
</dbReference>
<keyword evidence="10" id="KW-1185">Reference proteome</keyword>
<evidence type="ECO:0000256" key="4">
    <source>
        <dbReference type="PROSITE-ProRule" id="PRU00124"/>
    </source>
</evidence>
<evidence type="ECO:0000313" key="11">
    <source>
        <dbReference type="RefSeq" id="XP_022295663.1"/>
    </source>
</evidence>
<keyword evidence="5" id="KW-0067">ATP-binding</keyword>